<dbReference type="InterPro" id="IPR036291">
    <property type="entry name" value="NAD(P)-bd_dom_sf"/>
</dbReference>
<keyword evidence="3" id="KW-1185">Reference proteome</keyword>
<comment type="caution">
    <text evidence="2">The sequence shown here is derived from an EMBL/GenBank/DDBJ whole genome shotgun (WGS) entry which is preliminary data.</text>
</comment>
<dbReference type="InterPro" id="IPR001509">
    <property type="entry name" value="Epimerase_deHydtase"/>
</dbReference>
<organism evidence="2 3">
    <name type="scientific">Actinomadura miaoliensis</name>
    <dbReference type="NCBI Taxonomy" id="430685"/>
    <lineage>
        <taxon>Bacteria</taxon>
        <taxon>Bacillati</taxon>
        <taxon>Actinomycetota</taxon>
        <taxon>Actinomycetes</taxon>
        <taxon>Streptosporangiales</taxon>
        <taxon>Thermomonosporaceae</taxon>
        <taxon>Actinomadura</taxon>
    </lineage>
</organism>
<dbReference type="Pfam" id="PF01370">
    <property type="entry name" value="Epimerase"/>
    <property type="match status" value="1"/>
</dbReference>
<evidence type="ECO:0000313" key="3">
    <source>
        <dbReference type="Proteomes" id="UP001500683"/>
    </source>
</evidence>
<protein>
    <submittedName>
        <fullName evidence="2">NAD(P)-dependent oxidoreductase</fullName>
    </submittedName>
</protein>
<feature type="domain" description="NAD-dependent epimerase/dehydratase" evidence="1">
    <location>
        <begin position="20"/>
        <end position="252"/>
    </location>
</feature>
<dbReference type="Gene3D" id="3.40.50.720">
    <property type="entry name" value="NAD(P)-binding Rossmann-like Domain"/>
    <property type="match status" value="1"/>
</dbReference>
<dbReference type="PANTHER" id="PTHR43245">
    <property type="entry name" value="BIFUNCTIONAL POLYMYXIN RESISTANCE PROTEIN ARNA"/>
    <property type="match status" value="1"/>
</dbReference>
<dbReference type="RefSeq" id="WP_344955143.1">
    <property type="nucleotide sequence ID" value="NZ_BAAAZG010000049.1"/>
</dbReference>
<dbReference type="SUPFAM" id="SSF51735">
    <property type="entry name" value="NAD(P)-binding Rossmann-fold domains"/>
    <property type="match status" value="1"/>
</dbReference>
<name>A0ABP7WQ00_9ACTN</name>
<evidence type="ECO:0000313" key="2">
    <source>
        <dbReference type="EMBL" id="GAA4093432.1"/>
    </source>
</evidence>
<dbReference type="InterPro" id="IPR050177">
    <property type="entry name" value="Lipid_A_modif_metabolic_enz"/>
</dbReference>
<dbReference type="PANTHER" id="PTHR43245:SF55">
    <property type="entry name" value="NAD(P)-BINDING DOMAIN-CONTAINING PROTEIN"/>
    <property type="match status" value="1"/>
</dbReference>
<dbReference type="EMBL" id="BAAAZG010000049">
    <property type="protein sequence ID" value="GAA4093432.1"/>
    <property type="molecule type" value="Genomic_DNA"/>
</dbReference>
<dbReference type="Proteomes" id="UP001500683">
    <property type="component" value="Unassembled WGS sequence"/>
</dbReference>
<sequence length="315" mass="33293">MSDKVTATIAGSALEPGTRILVTGSAGRLGRSVVTALAEAGHEVFGVDPAPGTPAAAAAVLPADLTDLGEAFEAMARFRPRAVVHLAAIATPFSRTDAYTYRVNTQLAFNVCEAAAHCGGVERVVVASSPTVIGYGAPHGWAPSYLPLDEDHPVAPWNAYSLSKLAAEHTMRMFAAAHGDRVRYAALRPCFVVAPEEWHGAPTQSGHRIGERLDRPDLGGTSLFNYIDARDAAEFVRCLLDGLPALRNGEVFFAGAADALAREPLAELLPRHLPATAPHCAALDGTAPAFSSAKAEALLGWRPKRSWRTELSTEV</sequence>
<evidence type="ECO:0000259" key="1">
    <source>
        <dbReference type="Pfam" id="PF01370"/>
    </source>
</evidence>
<reference evidence="3" key="1">
    <citation type="journal article" date="2019" name="Int. J. Syst. Evol. Microbiol.">
        <title>The Global Catalogue of Microorganisms (GCM) 10K type strain sequencing project: providing services to taxonomists for standard genome sequencing and annotation.</title>
        <authorList>
            <consortium name="The Broad Institute Genomics Platform"/>
            <consortium name="The Broad Institute Genome Sequencing Center for Infectious Disease"/>
            <person name="Wu L."/>
            <person name="Ma J."/>
        </authorList>
    </citation>
    <scope>NUCLEOTIDE SEQUENCE [LARGE SCALE GENOMIC DNA]</scope>
    <source>
        <strain evidence="3">JCM 16702</strain>
    </source>
</reference>
<proteinExistence type="predicted"/>
<gene>
    <name evidence="2" type="ORF">GCM10022214_64340</name>
</gene>
<accession>A0ABP7WQ00</accession>